<evidence type="ECO:0000313" key="6">
    <source>
        <dbReference type="Proteomes" id="UP000629468"/>
    </source>
</evidence>
<dbReference type="Pfam" id="PF00891">
    <property type="entry name" value="Methyltransf_2"/>
    <property type="match status" value="1"/>
</dbReference>
<dbReference type="InterPro" id="IPR036390">
    <property type="entry name" value="WH_DNA-bd_sf"/>
</dbReference>
<dbReference type="SUPFAM" id="SSF46785">
    <property type="entry name" value="Winged helix' DNA-binding domain"/>
    <property type="match status" value="1"/>
</dbReference>
<dbReference type="SUPFAM" id="SSF53335">
    <property type="entry name" value="S-adenosyl-L-methionine-dependent methyltransferases"/>
    <property type="match status" value="1"/>
</dbReference>
<dbReference type="AlphaFoldDB" id="A0A8H7F1Q4"/>
<dbReference type="GO" id="GO:0008171">
    <property type="term" value="F:O-methyltransferase activity"/>
    <property type="evidence" value="ECO:0007669"/>
    <property type="project" value="InterPro"/>
</dbReference>
<name>A0A8H7F1Q4_AGABI</name>
<evidence type="ECO:0000259" key="4">
    <source>
        <dbReference type="Pfam" id="PF00891"/>
    </source>
</evidence>
<dbReference type="Proteomes" id="UP000629468">
    <property type="component" value="Unassembled WGS sequence"/>
</dbReference>
<dbReference type="InterPro" id="IPR001077">
    <property type="entry name" value="COMT_C"/>
</dbReference>
<dbReference type="InterPro" id="IPR029063">
    <property type="entry name" value="SAM-dependent_MTases_sf"/>
</dbReference>
<evidence type="ECO:0000256" key="1">
    <source>
        <dbReference type="ARBA" id="ARBA00022603"/>
    </source>
</evidence>
<comment type="caution">
    <text evidence="5">The sequence shown here is derived from an EMBL/GenBank/DDBJ whole genome shotgun (WGS) entry which is preliminary data.</text>
</comment>
<dbReference type="Gene3D" id="3.40.50.150">
    <property type="entry name" value="Vaccinia Virus protein VP39"/>
    <property type="match status" value="1"/>
</dbReference>
<dbReference type="PANTHER" id="PTHR43712">
    <property type="entry name" value="PUTATIVE (AFU_ORTHOLOGUE AFUA_4G14580)-RELATED"/>
    <property type="match status" value="1"/>
</dbReference>
<keyword evidence="3" id="KW-0949">S-adenosyl-L-methionine</keyword>
<proteinExistence type="predicted"/>
<accession>A0A8H7F1Q4</accession>
<keyword evidence="1" id="KW-0489">Methyltransferase</keyword>
<evidence type="ECO:0000313" key="5">
    <source>
        <dbReference type="EMBL" id="KAF7773284.1"/>
    </source>
</evidence>
<dbReference type="InterPro" id="IPR036388">
    <property type="entry name" value="WH-like_DNA-bd_sf"/>
</dbReference>
<sequence>MDPNPVSIAERLLELVRTTSEPAKNDKQASPFLPYEARCEVEDLCTQLMRSVLGPLGYTTLLAESCQESSALGFITELGVADLLGENAMTVNEMSNALGVKEKYLKVALSCITKHGYFNEVDTGSGSLAYRNNVFSNVLKADHPTSLKDAIGFMCDDGFKASSQLLPASKVTGSNGSDGKEVPAINLAFGFKDSVFDWLSRESWRGRRMGNAMQQLHRVANENTAFDYDWSALESPIIDVGGGIGSLEMIILRNLPQEQFQFVVFDKLGTVEQGKKVWQGLSVPETFSVSFQAGDFMATTFEETSIPAGKSTYIIRHVLHNWSDQEVLRILGHVRTAMSLYAVGNPSVQPKLILCETIVSLNSNRFVRASSMQIMAMSNGWLRTDADLIRLLEEAGFSFLRFHRMRADDSIIEATLKSG</sequence>
<dbReference type="GO" id="GO:0032259">
    <property type="term" value="P:methylation"/>
    <property type="evidence" value="ECO:0007669"/>
    <property type="project" value="UniProtKB-KW"/>
</dbReference>
<dbReference type="InterPro" id="IPR016461">
    <property type="entry name" value="COMT-like"/>
</dbReference>
<dbReference type="EMBL" id="JABXXO010000007">
    <property type="protein sequence ID" value="KAF7773284.1"/>
    <property type="molecule type" value="Genomic_DNA"/>
</dbReference>
<evidence type="ECO:0000256" key="3">
    <source>
        <dbReference type="ARBA" id="ARBA00022691"/>
    </source>
</evidence>
<gene>
    <name evidence="5" type="ORF">Agabi119p4_5451</name>
</gene>
<dbReference type="Gene3D" id="1.10.10.10">
    <property type="entry name" value="Winged helix-like DNA-binding domain superfamily/Winged helix DNA-binding domain"/>
    <property type="match status" value="1"/>
</dbReference>
<protein>
    <recommendedName>
        <fullName evidence="4">O-methyltransferase C-terminal domain-containing protein</fullName>
    </recommendedName>
</protein>
<reference evidence="5 6" key="1">
    <citation type="journal article" name="Sci. Rep.">
        <title>Telomere-to-telomere assembled and centromere annotated genomes of the two main subspecies of the button mushroom Agaricus bisporus reveal especially polymorphic chromosome ends.</title>
        <authorList>
            <person name="Sonnenberg A.S.M."/>
            <person name="Sedaghat-Telgerd N."/>
            <person name="Lavrijssen B."/>
            <person name="Ohm R.A."/>
            <person name="Hendrickx P.M."/>
            <person name="Scholtmeijer K."/>
            <person name="Baars J.J.P."/>
            <person name="van Peer A."/>
        </authorList>
    </citation>
    <scope>NUCLEOTIDE SEQUENCE [LARGE SCALE GENOMIC DNA]</scope>
    <source>
        <strain evidence="5 6">H119_p4</strain>
    </source>
</reference>
<feature type="domain" description="O-methyltransferase C-terminal" evidence="4">
    <location>
        <begin position="187"/>
        <end position="398"/>
    </location>
</feature>
<evidence type="ECO:0000256" key="2">
    <source>
        <dbReference type="ARBA" id="ARBA00022679"/>
    </source>
</evidence>
<dbReference type="PANTHER" id="PTHR43712:SF2">
    <property type="entry name" value="O-METHYLTRANSFERASE CICE"/>
    <property type="match status" value="1"/>
</dbReference>
<dbReference type="PROSITE" id="PS51683">
    <property type="entry name" value="SAM_OMT_II"/>
    <property type="match status" value="1"/>
</dbReference>
<organism evidence="5 6">
    <name type="scientific">Agaricus bisporus var. burnettii</name>
    <dbReference type="NCBI Taxonomy" id="192524"/>
    <lineage>
        <taxon>Eukaryota</taxon>
        <taxon>Fungi</taxon>
        <taxon>Dikarya</taxon>
        <taxon>Basidiomycota</taxon>
        <taxon>Agaricomycotina</taxon>
        <taxon>Agaricomycetes</taxon>
        <taxon>Agaricomycetidae</taxon>
        <taxon>Agaricales</taxon>
        <taxon>Agaricineae</taxon>
        <taxon>Agaricaceae</taxon>
        <taxon>Agaricus</taxon>
    </lineage>
</organism>
<keyword evidence="2" id="KW-0808">Transferase</keyword>